<evidence type="ECO:0000256" key="7">
    <source>
        <dbReference type="ARBA" id="ARBA00022989"/>
    </source>
</evidence>
<dbReference type="SUPFAM" id="SSF52058">
    <property type="entry name" value="L domain-like"/>
    <property type="match status" value="1"/>
</dbReference>
<evidence type="ECO:0000256" key="9">
    <source>
        <dbReference type="ARBA" id="ARBA00023170"/>
    </source>
</evidence>
<dbReference type="PANTHER" id="PTHR27004:SF461">
    <property type="entry name" value="SERINE_THREONINE-PROTEIN KINASE BRI1"/>
    <property type="match status" value="1"/>
</dbReference>
<reference evidence="13" key="1">
    <citation type="submission" date="2023-08" db="EMBL/GenBank/DDBJ databases">
        <title>A de novo genome assembly of Solanum verrucosum Schlechtendal, a Mexican diploid species geographically isolated from the other diploid A-genome species in potato relatives.</title>
        <authorList>
            <person name="Hosaka K."/>
        </authorList>
    </citation>
    <scope>NUCLEOTIDE SEQUENCE</scope>
    <source>
        <tissue evidence="13">Young leaves</tissue>
    </source>
</reference>
<evidence type="ECO:0000256" key="2">
    <source>
        <dbReference type="ARBA" id="ARBA00009592"/>
    </source>
</evidence>
<protein>
    <submittedName>
        <fullName evidence="13">Uncharacterized protein</fullName>
    </submittedName>
</protein>
<evidence type="ECO:0000313" key="14">
    <source>
        <dbReference type="Proteomes" id="UP001234989"/>
    </source>
</evidence>
<proteinExistence type="inferred from homology"/>
<evidence type="ECO:0000256" key="6">
    <source>
        <dbReference type="ARBA" id="ARBA00022737"/>
    </source>
</evidence>
<accession>A0AAF1A3R7</accession>
<dbReference type="InterPro" id="IPR001611">
    <property type="entry name" value="Leu-rich_rpt"/>
</dbReference>
<name>A0AAF1A3R7_SOLVR</name>
<dbReference type="PANTHER" id="PTHR27004">
    <property type="entry name" value="RECEPTOR-LIKE PROTEIN 12 ISOFORM X1"/>
    <property type="match status" value="1"/>
</dbReference>
<evidence type="ECO:0000313" key="13">
    <source>
        <dbReference type="EMBL" id="WMV60168.1"/>
    </source>
</evidence>
<evidence type="ECO:0000256" key="4">
    <source>
        <dbReference type="ARBA" id="ARBA00022614"/>
    </source>
</evidence>
<dbReference type="Pfam" id="PF13855">
    <property type="entry name" value="LRR_8"/>
    <property type="match status" value="2"/>
</dbReference>
<keyword evidence="4" id="KW-0433">Leucine-rich repeat</keyword>
<evidence type="ECO:0000256" key="1">
    <source>
        <dbReference type="ARBA" id="ARBA00004251"/>
    </source>
</evidence>
<dbReference type="InterPro" id="IPR032675">
    <property type="entry name" value="LRR_dom_sf"/>
</dbReference>
<dbReference type="FunFam" id="3.80.10.10:FF:000111">
    <property type="entry name" value="LRR receptor-like serine/threonine-protein kinase ERECTA"/>
    <property type="match status" value="1"/>
</dbReference>
<dbReference type="AlphaFoldDB" id="A0AAF1A3R7"/>
<dbReference type="Pfam" id="PF13516">
    <property type="entry name" value="LRR_6"/>
    <property type="match status" value="1"/>
</dbReference>
<keyword evidence="12" id="KW-0732">Signal</keyword>
<feature type="chain" id="PRO_5042164496" evidence="12">
    <location>
        <begin position="22"/>
        <end position="447"/>
    </location>
</feature>
<dbReference type="Gene3D" id="3.80.10.10">
    <property type="entry name" value="Ribonuclease Inhibitor"/>
    <property type="match status" value="1"/>
</dbReference>
<feature type="transmembrane region" description="Helical" evidence="11">
    <location>
        <begin position="400"/>
        <end position="418"/>
    </location>
</feature>
<keyword evidence="8 11" id="KW-0472">Membrane</keyword>
<evidence type="ECO:0000256" key="3">
    <source>
        <dbReference type="ARBA" id="ARBA00022475"/>
    </source>
</evidence>
<feature type="signal peptide" evidence="12">
    <location>
        <begin position="1"/>
        <end position="21"/>
    </location>
</feature>
<dbReference type="Proteomes" id="UP001234989">
    <property type="component" value="Chromosome 12"/>
</dbReference>
<dbReference type="Pfam" id="PF00560">
    <property type="entry name" value="LRR_1"/>
    <property type="match status" value="1"/>
</dbReference>
<dbReference type="PRINTS" id="PR00019">
    <property type="entry name" value="LEURICHRPT"/>
</dbReference>
<keyword evidence="14" id="KW-1185">Reference proteome</keyword>
<organism evidence="13 14">
    <name type="scientific">Solanum verrucosum</name>
    <dbReference type="NCBI Taxonomy" id="315347"/>
    <lineage>
        <taxon>Eukaryota</taxon>
        <taxon>Viridiplantae</taxon>
        <taxon>Streptophyta</taxon>
        <taxon>Embryophyta</taxon>
        <taxon>Tracheophyta</taxon>
        <taxon>Spermatophyta</taxon>
        <taxon>Magnoliopsida</taxon>
        <taxon>eudicotyledons</taxon>
        <taxon>Gunneridae</taxon>
        <taxon>Pentapetalae</taxon>
        <taxon>asterids</taxon>
        <taxon>lamiids</taxon>
        <taxon>Solanales</taxon>
        <taxon>Solanaceae</taxon>
        <taxon>Solanoideae</taxon>
        <taxon>Solaneae</taxon>
        <taxon>Solanum</taxon>
    </lineage>
</organism>
<comment type="similarity">
    <text evidence="2">Belongs to the RLP family.</text>
</comment>
<gene>
    <name evidence="13" type="ORF">MTR67_053553</name>
</gene>
<keyword evidence="10" id="KW-0325">Glycoprotein</keyword>
<dbReference type="GO" id="GO:0005886">
    <property type="term" value="C:plasma membrane"/>
    <property type="evidence" value="ECO:0007669"/>
    <property type="project" value="UniProtKB-SubCell"/>
</dbReference>
<dbReference type="EMBL" id="CP133623">
    <property type="protein sequence ID" value="WMV60168.1"/>
    <property type="molecule type" value="Genomic_DNA"/>
</dbReference>
<keyword evidence="7 11" id="KW-1133">Transmembrane helix</keyword>
<evidence type="ECO:0000256" key="12">
    <source>
        <dbReference type="SAM" id="SignalP"/>
    </source>
</evidence>
<comment type="subcellular location">
    <subcellularLocation>
        <location evidence="1">Cell membrane</location>
        <topology evidence="1">Single-pass type I membrane protein</topology>
    </subcellularLocation>
</comment>
<evidence type="ECO:0000256" key="5">
    <source>
        <dbReference type="ARBA" id="ARBA00022692"/>
    </source>
</evidence>
<evidence type="ECO:0000256" key="8">
    <source>
        <dbReference type="ARBA" id="ARBA00023136"/>
    </source>
</evidence>
<keyword evidence="6" id="KW-0677">Repeat</keyword>
<evidence type="ECO:0000256" key="10">
    <source>
        <dbReference type="ARBA" id="ARBA00023180"/>
    </source>
</evidence>
<evidence type="ECO:0000256" key="11">
    <source>
        <dbReference type="SAM" id="Phobius"/>
    </source>
</evidence>
<keyword evidence="9" id="KW-0675">Receptor</keyword>
<sequence length="447" mass="50489">MIVGTSLLLIESVWVYGVIQAASELVKSSVEPVLEQYRPVILASLKFSKFTLDTVAPQFTGISIIEDGSEGITMELEMQWDGTIPSWVFSLPLLSSVSLQHNRFRGLADEVIKTNPTLKELHLSNNQLSGSFPQSLVNLTNLKTLGLSSNNITIDEGVNITFLSLSSLFLSSCQLKDFPHFLRNVKTLVYLDISNNMIRGQIPDWFSGMRWDNLWYLNISHNLLTVTTVSYEDSLSLVIKGQDIELQRINTIMTTIDLSSNHFEGVIPKTLKDLSSLWLLNLSHNNLIGHIPMELGQLNTLEALDLSWNWLTGKILQELTRMNFLSFLNVSTNHLVGPIPHGLQFNTFENDSYGRNLDLCGLPLSKPCGTSDSSHVPQPLESAEEGESYFFSGFSWESVVIGYSFGLVVGTVMWSLMFKYRKSKWFVEFFDGLMPHKRRRPKKRAQR</sequence>
<keyword evidence="3" id="KW-1003">Cell membrane</keyword>
<keyword evidence="5 11" id="KW-0812">Transmembrane</keyword>